<evidence type="ECO:0000313" key="9">
    <source>
        <dbReference type="EMBL" id="CAB4852380.1"/>
    </source>
</evidence>
<dbReference type="PANTHER" id="PTHR46015:SF1">
    <property type="entry name" value="HOMOCYSTEINE S-METHYLTRANSFERASE-LIKE ISOFORM 1"/>
    <property type="match status" value="1"/>
</dbReference>
<dbReference type="EMBL" id="CAFBIY010000126">
    <property type="protein sequence ID" value="CAB4852380.1"/>
    <property type="molecule type" value="Genomic_DNA"/>
</dbReference>
<accession>A0A6J7Q3D7</accession>
<gene>
    <name evidence="7" type="ORF">UFOPK2656_03423</name>
    <name evidence="8" type="ORF">UFOPK3099_00314</name>
    <name evidence="9" type="ORF">UFOPK3267_02049</name>
    <name evidence="10" type="ORF">UFOPK3651_03255</name>
    <name evidence="11" type="ORF">UFOPK3931_02845</name>
    <name evidence="6" type="ORF">UFOPK4189_02547</name>
</gene>
<dbReference type="GO" id="GO:0033528">
    <property type="term" value="P:S-methylmethionine cycle"/>
    <property type="evidence" value="ECO:0007669"/>
    <property type="project" value="TreeGrafter"/>
</dbReference>
<dbReference type="EMBL" id="CAFBMT010000034">
    <property type="protein sequence ID" value="CAB4957028.1"/>
    <property type="molecule type" value="Genomic_DNA"/>
</dbReference>
<dbReference type="InterPro" id="IPR051486">
    <property type="entry name" value="Hcy_S-methyltransferase"/>
</dbReference>
<reference evidence="11" key="1">
    <citation type="submission" date="2020-05" db="EMBL/GenBank/DDBJ databases">
        <authorList>
            <person name="Chiriac C."/>
            <person name="Salcher M."/>
            <person name="Ghai R."/>
            <person name="Kavagutti S V."/>
        </authorList>
    </citation>
    <scope>NUCLEOTIDE SEQUENCE</scope>
</reference>
<dbReference type="EMBL" id="CAFBOL010000111">
    <property type="protein sequence ID" value="CAB5011515.1"/>
    <property type="molecule type" value="Genomic_DNA"/>
</dbReference>
<evidence type="ECO:0000313" key="7">
    <source>
        <dbReference type="EMBL" id="CAB4749015.1"/>
    </source>
</evidence>
<name>A0A6J7Q3D7_9ZZZZ</name>
<keyword evidence="3" id="KW-0479">Metal-binding</keyword>
<dbReference type="PROSITE" id="PS50970">
    <property type="entry name" value="HCY"/>
    <property type="match status" value="1"/>
</dbReference>
<evidence type="ECO:0000256" key="1">
    <source>
        <dbReference type="ARBA" id="ARBA00022603"/>
    </source>
</evidence>
<sequence length="295" mass="30386">MSIGLLRSPFTVIDGGLSTALEELGERPAGLLWTAATLLDHPEVITAAHRLYVDAGADVVLTSSYQASAAGFVRAGLTWSAARQLLASTTAVARASGAAVVACSVGPFGACLGDGSEYRGDYAASWDEVRAFHRERLEVLVDSSPDVYAIETIPTLAEAEIVLEELRALTDAPAWVSFSCADEAHTCGGDVFAEAAARVAPGVSAVGLNCTAPRLVEPLLDSLLAAGITLPYVVYPNHGAQWDGDHQCWIGTAGGLELPSLVPAWLGRGAALIGGCCGVGSAGIRALAELRSSLA</sequence>
<dbReference type="Pfam" id="PF02574">
    <property type="entry name" value="S-methyl_trans"/>
    <property type="match status" value="1"/>
</dbReference>
<keyword evidence="1" id="KW-0489">Methyltransferase</keyword>
<proteinExistence type="predicted"/>
<dbReference type="EMBL" id="CAEZYF010000038">
    <property type="protein sequence ID" value="CAB4749015.1"/>
    <property type="molecule type" value="Genomic_DNA"/>
</dbReference>
<dbReference type="PANTHER" id="PTHR46015">
    <property type="entry name" value="ZGC:172121"/>
    <property type="match status" value="1"/>
</dbReference>
<evidence type="ECO:0000256" key="4">
    <source>
        <dbReference type="ARBA" id="ARBA00022833"/>
    </source>
</evidence>
<protein>
    <submittedName>
        <fullName evidence="11">Unannotated protein</fullName>
    </submittedName>
</protein>
<evidence type="ECO:0000313" key="6">
    <source>
        <dbReference type="EMBL" id="CAB4364787.1"/>
    </source>
</evidence>
<dbReference type="Gene3D" id="3.20.20.330">
    <property type="entry name" value="Homocysteine-binding-like domain"/>
    <property type="match status" value="1"/>
</dbReference>
<evidence type="ECO:0000313" key="8">
    <source>
        <dbReference type="EMBL" id="CAB4804339.1"/>
    </source>
</evidence>
<dbReference type="EMBL" id="CAESGF010000018">
    <property type="protein sequence ID" value="CAB4364787.1"/>
    <property type="molecule type" value="Genomic_DNA"/>
</dbReference>
<evidence type="ECO:0000313" key="10">
    <source>
        <dbReference type="EMBL" id="CAB4957028.1"/>
    </source>
</evidence>
<dbReference type="PIRSF" id="PIRSF037505">
    <property type="entry name" value="Betaine_HMT"/>
    <property type="match status" value="1"/>
</dbReference>
<dbReference type="EMBL" id="CAFAAV010000014">
    <property type="protein sequence ID" value="CAB4804339.1"/>
    <property type="molecule type" value="Genomic_DNA"/>
</dbReference>
<keyword evidence="2" id="KW-0808">Transferase</keyword>
<dbReference type="InterPro" id="IPR003726">
    <property type="entry name" value="HCY_dom"/>
</dbReference>
<evidence type="ECO:0000256" key="2">
    <source>
        <dbReference type="ARBA" id="ARBA00022679"/>
    </source>
</evidence>
<dbReference type="GO" id="GO:0008898">
    <property type="term" value="F:S-adenosylmethionine-homocysteine S-methyltransferase activity"/>
    <property type="evidence" value="ECO:0007669"/>
    <property type="project" value="TreeGrafter"/>
</dbReference>
<dbReference type="InterPro" id="IPR036589">
    <property type="entry name" value="HCY_dom_sf"/>
</dbReference>
<dbReference type="GO" id="GO:0032259">
    <property type="term" value="P:methylation"/>
    <property type="evidence" value="ECO:0007669"/>
    <property type="project" value="UniProtKB-KW"/>
</dbReference>
<dbReference type="SUPFAM" id="SSF82282">
    <property type="entry name" value="Homocysteine S-methyltransferase"/>
    <property type="match status" value="1"/>
</dbReference>
<keyword evidence="4" id="KW-0862">Zinc</keyword>
<dbReference type="InterPro" id="IPR017226">
    <property type="entry name" value="BHMT-like"/>
</dbReference>
<organism evidence="11">
    <name type="scientific">freshwater metagenome</name>
    <dbReference type="NCBI Taxonomy" id="449393"/>
    <lineage>
        <taxon>unclassified sequences</taxon>
        <taxon>metagenomes</taxon>
        <taxon>ecological metagenomes</taxon>
    </lineage>
</organism>
<evidence type="ECO:0000259" key="5">
    <source>
        <dbReference type="PROSITE" id="PS50970"/>
    </source>
</evidence>
<evidence type="ECO:0000256" key="3">
    <source>
        <dbReference type="ARBA" id="ARBA00022723"/>
    </source>
</evidence>
<dbReference type="GO" id="GO:0008270">
    <property type="term" value="F:zinc ion binding"/>
    <property type="evidence" value="ECO:0007669"/>
    <property type="project" value="InterPro"/>
</dbReference>
<dbReference type="AlphaFoldDB" id="A0A6J7Q3D7"/>
<dbReference type="GO" id="GO:0009086">
    <property type="term" value="P:methionine biosynthetic process"/>
    <property type="evidence" value="ECO:0007669"/>
    <property type="project" value="InterPro"/>
</dbReference>
<feature type="domain" description="Hcy-binding" evidence="5">
    <location>
        <begin position="1"/>
        <end position="291"/>
    </location>
</feature>
<dbReference type="NCBIfam" id="NF007020">
    <property type="entry name" value="PRK09485.1"/>
    <property type="match status" value="1"/>
</dbReference>
<evidence type="ECO:0000313" key="11">
    <source>
        <dbReference type="EMBL" id="CAB5011515.1"/>
    </source>
</evidence>